<dbReference type="RefSeq" id="WP_137307337.1">
    <property type="nucleotide sequence ID" value="NZ_SZNQ01000001.1"/>
</dbReference>
<evidence type="ECO:0000313" key="5">
    <source>
        <dbReference type="Proteomes" id="UP000305929"/>
    </source>
</evidence>
<evidence type="ECO:0000313" key="4">
    <source>
        <dbReference type="EMBL" id="TKT01302.1"/>
    </source>
</evidence>
<keyword evidence="1" id="KW-0732">Signal</keyword>
<keyword evidence="3" id="KW-1133">Transmembrane helix</keyword>
<name>A0A4U5WIQ0_STRLS</name>
<keyword evidence="5" id="KW-1185">Reference proteome</keyword>
<protein>
    <submittedName>
        <fullName evidence="4">DUF4352 domain-containing protein</fullName>
    </submittedName>
</protein>
<comment type="caution">
    <text evidence="4">The sequence shown here is derived from an EMBL/GenBank/DDBJ whole genome shotgun (WGS) entry which is preliminary data.</text>
</comment>
<evidence type="ECO:0000256" key="1">
    <source>
        <dbReference type="ARBA" id="ARBA00022729"/>
    </source>
</evidence>
<dbReference type="AlphaFoldDB" id="A0A4U5WIQ0"/>
<dbReference type="OrthoDB" id="4237360at2"/>
<proteinExistence type="predicted"/>
<dbReference type="InterPro" id="IPR029050">
    <property type="entry name" value="Immunoprotect_excell_Ig-like"/>
</dbReference>
<evidence type="ECO:0000256" key="3">
    <source>
        <dbReference type="SAM" id="Phobius"/>
    </source>
</evidence>
<evidence type="ECO:0000256" key="2">
    <source>
        <dbReference type="SAM" id="MobiDB-lite"/>
    </source>
</evidence>
<gene>
    <name evidence="4" type="ORF">E4U91_15035</name>
</gene>
<reference evidence="4 5" key="1">
    <citation type="submission" date="2019-04" db="EMBL/GenBank/DDBJ databases">
        <title>Streptomyces lasaliensis sp. nov., an Actinomycete isolated from soil which produces the polyether antibiotic lasalocid.</title>
        <authorList>
            <person name="Erwin G."/>
            <person name="Haber C."/>
        </authorList>
    </citation>
    <scope>NUCLEOTIDE SEQUENCE [LARGE SCALE GENOMIC DNA]</scope>
    <source>
        <strain evidence="4 5">X-537</strain>
    </source>
</reference>
<organism evidence="4 5">
    <name type="scientific">Streptomyces lasalocidi</name>
    <name type="common">Streptomyces lasaliensis</name>
    <dbReference type="NCBI Taxonomy" id="324833"/>
    <lineage>
        <taxon>Bacteria</taxon>
        <taxon>Bacillati</taxon>
        <taxon>Actinomycetota</taxon>
        <taxon>Actinomycetes</taxon>
        <taxon>Kitasatosporales</taxon>
        <taxon>Streptomycetaceae</taxon>
        <taxon>Streptomyces</taxon>
    </lineage>
</organism>
<feature type="transmembrane region" description="Helical" evidence="3">
    <location>
        <begin position="107"/>
        <end position="127"/>
    </location>
</feature>
<accession>A0A4U5WIQ0</accession>
<dbReference type="EMBL" id="SZNQ01000001">
    <property type="protein sequence ID" value="TKT01302.1"/>
    <property type="molecule type" value="Genomic_DNA"/>
</dbReference>
<keyword evidence="3" id="KW-0472">Membrane</keyword>
<sequence length="302" mass="31680">MSRLGKADLVTIIGTGAERSAAEPSKSASSTHPTSRATTTAPKPLHPEVAAISLPPLWPQLLSVQLFTEDDASRNSTIPGGIMSTNITPPPMPAQPPQPGKKSHTNAYIIGGAAIIAAAVVATGIAISGRSDDTAKPQPTVTVTETVKPEATVEEDTAAATDQNTDAKVGEQARNGGAVVKVTKVAEADTIVLAGARKSAGADAKYVVLKTVVSNEGKASMDLTCSLPIVNALIDDQGRRFDTIEDLYDVAGNPECNAQLQPGFDDEMQFVYRVPKDAVVTTWEFSEYDLENEVTPTLVDLT</sequence>
<dbReference type="Gene3D" id="2.60.40.1240">
    <property type="match status" value="1"/>
</dbReference>
<feature type="region of interest" description="Disordered" evidence="2">
    <location>
        <begin position="15"/>
        <end position="45"/>
    </location>
</feature>
<feature type="compositionally biased region" description="Polar residues" evidence="2">
    <location>
        <begin position="26"/>
        <end position="41"/>
    </location>
</feature>
<dbReference type="Proteomes" id="UP000305929">
    <property type="component" value="Unassembled WGS sequence"/>
</dbReference>
<keyword evidence="3" id="KW-0812">Transmembrane</keyword>